<evidence type="ECO:0000313" key="1">
    <source>
        <dbReference type="EMBL" id="MCL6229458.1"/>
    </source>
</evidence>
<dbReference type="Proteomes" id="UP001523003">
    <property type="component" value="Unassembled WGS sequence"/>
</dbReference>
<evidence type="ECO:0008006" key="3">
    <source>
        <dbReference type="Google" id="ProtNLM"/>
    </source>
</evidence>
<reference evidence="1 2" key="1">
    <citation type="submission" date="2022-05" db="EMBL/GenBank/DDBJ databases">
        <title>Description of the Bartonella bilalgolemii sp. nov. Isolated from Apodemus uralensis (Pallas 1811).</title>
        <authorList>
            <person name="Zgheib R."/>
            <person name="Celebi B."/>
        </authorList>
    </citation>
    <scope>NUCLEOTIDE SEQUENCE [LARGE SCALE GENOMIC DNA]</scope>
    <source>
        <strain evidence="1 2">G70</strain>
    </source>
</reference>
<evidence type="ECO:0000313" key="2">
    <source>
        <dbReference type="Proteomes" id="UP001523003"/>
    </source>
</evidence>
<gene>
    <name evidence="1" type="ORF">M4Z11_02355</name>
</gene>
<comment type="caution">
    <text evidence="1">The sequence shown here is derived from an EMBL/GenBank/DDBJ whole genome shotgun (WGS) entry which is preliminary data.</text>
</comment>
<sequence>MEVVNGMEQIGEKLEKQVSLPLSSFLSDFSSRYISPEDIEISPSDDESELMYNNEKQEDFSSSNIEFAKEYMEEILSFDLSSEGVVDVEVARKEAVDQAVQEATEKLQKQFEVEKKCMEEEHAKAIEAVKQSFVESLGANVQRQLTKDFADLRQEISQEIAQVLSIFIGEKITEEALQEFATKMLDQALGAEKPLVLEGSEELFEQLKKQRDFDASQFEFQPTKSTEIRLHRGEMVIATQLTPLLMTLKELIQ</sequence>
<accession>A0ABT0P7L2</accession>
<dbReference type="EMBL" id="JAMCOF010000003">
    <property type="protein sequence ID" value="MCL6229458.1"/>
    <property type="molecule type" value="Genomic_DNA"/>
</dbReference>
<name>A0ABT0P7L2_9HYPH</name>
<organism evidence="1 2">
    <name type="scientific">Bartonella bilalgolemii</name>
    <dbReference type="NCBI Taxonomy" id="2942911"/>
    <lineage>
        <taxon>Bacteria</taxon>
        <taxon>Pseudomonadati</taxon>
        <taxon>Pseudomonadota</taxon>
        <taxon>Alphaproteobacteria</taxon>
        <taxon>Hyphomicrobiales</taxon>
        <taxon>Bartonellaceae</taxon>
        <taxon>Bartonella</taxon>
    </lineage>
</organism>
<dbReference type="RefSeq" id="WP_249675703.1">
    <property type="nucleotide sequence ID" value="NZ_JAMCOF010000003.1"/>
</dbReference>
<keyword evidence="2" id="KW-1185">Reference proteome</keyword>
<proteinExistence type="predicted"/>
<protein>
    <recommendedName>
        <fullName evidence="3">Flagellar assembly protein FliH/Type III secretion system HrpE domain-containing protein</fullName>
    </recommendedName>
</protein>